<dbReference type="NCBIfam" id="TIGR02492">
    <property type="entry name" value="flgK_ends"/>
    <property type="match status" value="1"/>
</dbReference>
<keyword evidence="11" id="KW-1185">Reference proteome</keyword>
<dbReference type="SUPFAM" id="SSF64518">
    <property type="entry name" value="Phase 1 flagellin"/>
    <property type="match status" value="1"/>
</dbReference>
<proteinExistence type="inferred from homology"/>
<dbReference type="PANTHER" id="PTHR30033:SF2">
    <property type="entry name" value="FLAGELLAR HOOK PROTEIN"/>
    <property type="match status" value="1"/>
</dbReference>
<evidence type="ECO:0000256" key="6">
    <source>
        <dbReference type="ARBA" id="ARBA00023143"/>
    </source>
</evidence>
<accession>A0A117UXM2</accession>
<comment type="subcellular location">
    <subcellularLocation>
        <location evidence="1">Bacterial flagellum basal body</location>
    </subcellularLocation>
    <subcellularLocation>
        <location evidence="2">Secreted</location>
    </subcellularLocation>
</comment>
<name>A0A117UXM2_9SPHN</name>
<keyword evidence="10" id="KW-0966">Cell projection</keyword>
<feature type="domain" description="Flagellar hook-associated protein FlgK helical" evidence="9">
    <location>
        <begin position="103"/>
        <end position="319"/>
    </location>
</feature>
<dbReference type="EMBL" id="LLZS01000003">
    <property type="protein sequence ID" value="KUR72729.1"/>
    <property type="molecule type" value="Genomic_DNA"/>
</dbReference>
<evidence type="ECO:0000259" key="8">
    <source>
        <dbReference type="Pfam" id="PF06429"/>
    </source>
</evidence>
<evidence type="ECO:0000313" key="11">
    <source>
        <dbReference type="Proteomes" id="UP000058012"/>
    </source>
</evidence>
<comment type="caution">
    <text evidence="10">The sequence shown here is derived from an EMBL/GenBank/DDBJ whole genome shotgun (WGS) entry which is preliminary data.</text>
</comment>
<evidence type="ECO:0000313" key="10">
    <source>
        <dbReference type="EMBL" id="KUR72729.1"/>
    </source>
</evidence>
<dbReference type="PANTHER" id="PTHR30033">
    <property type="entry name" value="FLAGELLAR HOOK-ASSOCIATED PROTEIN 1"/>
    <property type="match status" value="1"/>
</dbReference>
<protein>
    <recommendedName>
        <fullName evidence="4">Flagellar hook-associated protein 1</fullName>
    </recommendedName>
</protein>
<dbReference type="RefSeq" id="WP_067907176.1">
    <property type="nucleotide sequence ID" value="NZ_KQ954244.1"/>
</dbReference>
<keyword evidence="5" id="KW-0964">Secreted</keyword>
<dbReference type="InterPro" id="IPR053927">
    <property type="entry name" value="FlgK_helical"/>
</dbReference>
<dbReference type="GO" id="GO:0009425">
    <property type="term" value="C:bacterial-type flagellum basal body"/>
    <property type="evidence" value="ECO:0007669"/>
    <property type="project" value="UniProtKB-SubCell"/>
</dbReference>
<dbReference type="AlphaFoldDB" id="A0A117UXM2"/>
<dbReference type="Pfam" id="PF22638">
    <property type="entry name" value="FlgK_D1"/>
    <property type="match status" value="1"/>
</dbReference>
<evidence type="ECO:0000256" key="4">
    <source>
        <dbReference type="ARBA" id="ARBA00016244"/>
    </source>
</evidence>
<feature type="domain" description="Flagellar basal-body/hook protein C-terminal" evidence="8">
    <location>
        <begin position="407"/>
        <end position="445"/>
    </location>
</feature>
<reference evidence="10 11" key="1">
    <citation type="submission" date="2015-10" db="EMBL/GenBank/DDBJ databases">
        <title>Draft genome sequence of Novosphingobium fuchskuhlense DSM 25065 isolated from a surface water sample of the southwest basin of Lake Grosse Fuchskuhle.</title>
        <authorList>
            <person name="Ruckert C."/>
            <person name="Winkler A."/>
            <person name="Glaeser J."/>
            <person name="Grossart H.-P."/>
            <person name="Kalinowski J."/>
            <person name="Glaeser S."/>
        </authorList>
    </citation>
    <scope>NUCLEOTIDE SEQUENCE [LARGE SCALE GENOMIC DNA]</scope>
    <source>
        <strain evidence="10 11">FNE08-7</strain>
    </source>
</reference>
<evidence type="ECO:0000256" key="3">
    <source>
        <dbReference type="ARBA" id="ARBA00009677"/>
    </source>
</evidence>
<dbReference type="Pfam" id="PF00460">
    <property type="entry name" value="Flg_bb_rod"/>
    <property type="match status" value="1"/>
</dbReference>
<dbReference type="GO" id="GO:0009424">
    <property type="term" value="C:bacterial-type flagellum hook"/>
    <property type="evidence" value="ECO:0007669"/>
    <property type="project" value="InterPro"/>
</dbReference>
<gene>
    <name evidence="10" type="ORF">AQZ52_05730</name>
</gene>
<organism evidence="10 11">
    <name type="scientific">Novosphingobium fuchskuhlense</name>
    <dbReference type="NCBI Taxonomy" id="1117702"/>
    <lineage>
        <taxon>Bacteria</taxon>
        <taxon>Pseudomonadati</taxon>
        <taxon>Pseudomonadota</taxon>
        <taxon>Alphaproteobacteria</taxon>
        <taxon>Sphingomonadales</taxon>
        <taxon>Sphingomonadaceae</taxon>
        <taxon>Novosphingobium</taxon>
    </lineage>
</organism>
<evidence type="ECO:0000256" key="5">
    <source>
        <dbReference type="ARBA" id="ARBA00022525"/>
    </source>
</evidence>
<dbReference type="GO" id="GO:0044780">
    <property type="term" value="P:bacterial-type flagellum assembly"/>
    <property type="evidence" value="ECO:0007669"/>
    <property type="project" value="InterPro"/>
</dbReference>
<evidence type="ECO:0000259" key="7">
    <source>
        <dbReference type="Pfam" id="PF00460"/>
    </source>
</evidence>
<dbReference type="OrthoDB" id="7181295at2"/>
<dbReference type="Proteomes" id="UP000058012">
    <property type="component" value="Unassembled WGS sequence"/>
</dbReference>
<dbReference type="GO" id="GO:0005576">
    <property type="term" value="C:extracellular region"/>
    <property type="evidence" value="ECO:0007669"/>
    <property type="project" value="UniProtKB-SubCell"/>
</dbReference>
<evidence type="ECO:0000256" key="2">
    <source>
        <dbReference type="ARBA" id="ARBA00004613"/>
    </source>
</evidence>
<dbReference type="InterPro" id="IPR010930">
    <property type="entry name" value="Flg_bb/hook_C_dom"/>
</dbReference>
<evidence type="ECO:0000256" key="1">
    <source>
        <dbReference type="ARBA" id="ARBA00004117"/>
    </source>
</evidence>
<evidence type="ECO:0000259" key="9">
    <source>
        <dbReference type="Pfam" id="PF22638"/>
    </source>
</evidence>
<keyword evidence="10" id="KW-0282">Flagellum</keyword>
<keyword evidence="6" id="KW-0975">Bacterial flagellum</keyword>
<sequence length="446" mass="45387">MASDLLSIGLSGAKAARIGLDVTAQNISNAATEGYVRRSVGLTEVASTGYNQNTRDVSLSGVRVDMIVRNADAFRQSEVRRTGADTARANAEVTGLGNIEAALEQSGIYTAITGFDASLQKLKEDPVDTSLRASVIESARTMGATFQIAAKEMDAVGKGLRFEAADGVTQVNRIAGELARTNLRLARAADASSDQTALLDQRDKLLADLSQYGDIATTMAQDGSVTVTLGTSAAGTPLVSGGDTKALAMTTAGDGTVSYTLDSGALTLAGGSLAGQQLALGKLAQLGTDLDTLAGSIVTTVNTAQAAGTDRNGNPGADLLTGSTAETIALATGDPAKIVTAPANAPKNSRDPAGLEALRGALATADPAGKMDAILFDVSATVSGRTVTRDALATISGAAKTALSAQTGVDLDTEGVNLVRYQQAFQASGRVMQVAASLFDSLLQIR</sequence>
<comment type="similarity">
    <text evidence="3">Belongs to the flagella basal body rod proteins family.</text>
</comment>
<dbReference type="GO" id="GO:0005198">
    <property type="term" value="F:structural molecule activity"/>
    <property type="evidence" value="ECO:0007669"/>
    <property type="project" value="InterPro"/>
</dbReference>
<dbReference type="Pfam" id="PF06429">
    <property type="entry name" value="Flg_bbr_C"/>
    <property type="match status" value="1"/>
</dbReference>
<dbReference type="InterPro" id="IPR001444">
    <property type="entry name" value="Flag_bb_rod_N"/>
</dbReference>
<dbReference type="STRING" id="1117702.AQZ52_05730"/>
<feature type="domain" description="Flagellar basal body rod protein N-terminal" evidence="7">
    <location>
        <begin position="8"/>
        <end position="35"/>
    </location>
</feature>
<keyword evidence="10" id="KW-0969">Cilium</keyword>
<dbReference type="InterPro" id="IPR002371">
    <property type="entry name" value="FlgK"/>
</dbReference>